<dbReference type="InterPro" id="IPR001789">
    <property type="entry name" value="Sig_transdc_resp-reg_receiver"/>
</dbReference>
<evidence type="ECO:0000256" key="5">
    <source>
        <dbReference type="ARBA" id="ARBA00023242"/>
    </source>
</evidence>
<evidence type="ECO:0000256" key="8">
    <source>
        <dbReference type="SAM" id="MobiDB-lite"/>
    </source>
</evidence>
<dbReference type="GO" id="GO:0005634">
    <property type="term" value="C:nucleus"/>
    <property type="evidence" value="ECO:0007669"/>
    <property type="project" value="UniProtKB-SubCell"/>
</dbReference>
<feature type="compositionally biased region" description="Basic and acidic residues" evidence="8">
    <location>
        <begin position="190"/>
        <end position="200"/>
    </location>
</feature>
<feature type="region of interest" description="Disordered" evidence="8">
    <location>
        <begin position="264"/>
        <end position="285"/>
    </location>
</feature>
<gene>
    <name evidence="11" type="ORF">WJX73_001520</name>
</gene>
<evidence type="ECO:0000256" key="3">
    <source>
        <dbReference type="ARBA" id="ARBA00023012"/>
    </source>
</evidence>
<dbReference type="PANTHER" id="PTHR43874">
    <property type="entry name" value="TWO-COMPONENT RESPONSE REGULATOR"/>
    <property type="match status" value="1"/>
</dbReference>
<dbReference type="SUPFAM" id="SSF52172">
    <property type="entry name" value="CheY-like"/>
    <property type="match status" value="1"/>
</dbReference>
<keyword evidence="4" id="KW-0090">Biological rhythms</keyword>
<keyword evidence="6" id="KW-0597">Phosphoprotein</keyword>
<feature type="domain" description="Response regulatory" evidence="9">
    <location>
        <begin position="18"/>
        <end position="138"/>
    </location>
</feature>
<dbReference type="PROSITE" id="PS51017">
    <property type="entry name" value="CCT"/>
    <property type="match status" value="1"/>
</dbReference>
<accession>A0AAW1P3S7</accession>
<dbReference type="InterPro" id="IPR010402">
    <property type="entry name" value="CCT_domain"/>
</dbReference>
<protein>
    <submittedName>
        <fullName evidence="11">Uncharacterized protein</fullName>
    </submittedName>
</protein>
<evidence type="ECO:0000256" key="1">
    <source>
        <dbReference type="ARBA" id="ARBA00004123"/>
    </source>
</evidence>
<comment type="subcellular location">
    <subcellularLocation>
        <location evidence="1 7">Nucleus</location>
    </subcellularLocation>
</comment>
<dbReference type="EMBL" id="JALJOQ010000061">
    <property type="protein sequence ID" value="KAK9803195.1"/>
    <property type="molecule type" value="Genomic_DNA"/>
</dbReference>
<feature type="domain" description="CCT" evidence="10">
    <location>
        <begin position="347"/>
        <end position="389"/>
    </location>
</feature>
<dbReference type="Pfam" id="PF00072">
    <property type="entry name" value="Response_reg"/>
    <property type="match status" value="1"/>
</dbReference>
<name>A0AAW1P3S7_9CHLO</name>
<dbReference type="GO" id="GO:0000160">
    <property type="term" value="P:phosphorelay signal transduction system"/>
    <property type="evidence" value="ECO:0007669"/>
    <property type="project" value="UniProtKB-KW"/>
</dbReference>
<dbReference type="GO" id="GO:0009736">
    <property type="term" value="P:cytokinin-activated signaling pathway"/>
    <property type="evidence" value="ECO:0007669"/>
    <property type="project" value="InterPro"/>
</dbReference>
<feature type="region of interest" description="Disordered" evidence="8">
    <location>
        <begin position="190"/>
        <end position="214"/>
    </location>
</feature>
<dbReference type="Pfam" id="PF06203">
    <property type="entry name" value="CCT"/>
    <property type="match status" value="1"/>
</dbReference>
<organism evidence="11 12">
    <name type="scientific">Symbiochloris irregularis</name>
    <dbReference type="NCBI Taxonomy" id="706552"/>
    <lineage>
        <taxon>Eukaryota</taxon>
        <taxon>Viridiplantae</taxon>
        <taxon>Chlorophyta</taxon>
        <taxon>core chlorophytes</taxon>
        <taxon>Trebouxiophyceae</taxon>
        <taxon>Trebouxiales</taxon>
        <taxon>Trebouxiaceae</taxon>
        <taxon>Symbiochloris</taxon>
    </lineage>
</organism>
<feature type="compositionally biased region" description="Polar residues" evidence="8">
    <location>
        <begin position="270"/>
        <end position="285"/>
    </location>
</feature>
<evidence type="ECO:0000256" key="4">
    <source>
        <dbReference type="ARBA" id="ARBA00023108"/>
    </source>
</evidence>
<dbReference type="Gene3D" id="3.40.50.2300">
    <property type="match status" value="1"/>
</dbReference>
<dbReference type="SMART" id="SM00448">
    <property type="entry name" value="REC"/>
    <property type="match status" value="1"/>
</dbReference>
<evidence type="ECO:0000256" key="7">
    <source>
        <dbReference type="PROSITE-ProRule" id="PRU00357"/>
    </source>
</evidence>
<sequence>MKAPGDSQPALEDEPPCHVLLVEDDECTLRMVAAMLRHCDYKVTLARNGREALDVLENPEESEQIDLVLTDILMPEVSGMELISQVVRCGKFHDLPIIVMSSESREEVVSQALEAGAAEYLVKPVRRRELSNLWQRVQQPAHSTGSSAAAENVAAPFSWNPLPVESFARQVSQQLAESAEVPSVDLEIKPLDLSSDRRSLDQPPSARGAERMDEDMVMRSASQALSDFDANGLHSSLDKLHHDNASSAFSNFTSLVPRPCARGEDVPFSGASQEPESSASSVQATNAARAGWQAMMPFLVASSNAMNPHDQQQMQQQKFFDAFQAAVDQHTGLATNEGGRECATANRKAAIVKFREKRKARNFEKKVRYESRRRLAEARPRVRGQFVRADVAAAHADSLEGPEVLAT</sequence>
<evidence type="ECO:0000259" key="10">
    <source>
        <dbReference type="PROSITE" id="PS51017"/>
    </source>
</evidence>
<evidence type="ECO:0000313" key="11">
    <source>
        <dbReference type="EMBL" id="KAK9803195.1"/>
    </source>
</evidence>
<dbReference type="InterPro" id="IPR011006">
    <property type="entry name" value="CheY-like_superfamily"/>
</dbReference>
<feature type="modified residue" description="4-aspartylphosphate" evidence="6">
    <location>
        <position position="71"/>
    </location>
</feature>
<keyword evidence="12" id="KW-1185">Reference proteome</keyword>
<dbReference type="PANTHER" id="PTHR43874:SF125">
    <property type="entry name" value="TWO-COMPONENT RESPONSE REGULATOR-LIKE APRR7"/>
    <property type="match status" value="1"/>
</dbReference>
<evidence type="ECO:0000313" key="12">
    <source>
        <dbReference type="Proteomes" id="UP001465755"/>
    </source>
</evidence>
<keyword evidence="3" id="KW-0902">Two-component regulatory system</keyword>
<evidence type="ECO:0000256" key="2">
    <source>
        <dbReference type="ARBA" id="ARBA00010330"/>
    </source>
</evidence>
<proteinExistence type="inferred from homology"/>
<evidence type="ECO:0000259" key="9">
    <source>
        <dbReference type="PROSITE" id="PS50110"/>
    </source>
</evidence>
<comment type="similarity">
    <text evidence="2">Belongs to the ARR-like family.</text>
</comment>
<keyword evidence="5 7" id="KW-0539">Nucleus</keyword>
<dbReference type="InterPro" id="IPR045279">
    <property type="entry name" value="ARR-like"/>
</dbReference>
<dbReference type="AlphaFoldDB" id="A0AAW1P3S7"/>
<dbReference type="Proteomes" id="UP001465755">
    <property type="component" value="Unassembled WGS sequence"/>
</dbReference>
<evidence type="ECO:0000256" key="6">
    <source>
        <dbReference type="PROSITE-ProRule" id="PRU00169"/>
    </source>
</evidence>
<reference evidence="11 12" key="1">
    <citation type="journal article" date="2024" name="Nat. Commun.">
        <title>Phylogenomics reveals the evolutionary origins of lichenization in chlorophyte algae.</title>
        <authorList>
            <person name="Puginier C."/>
            <person name="Libourel C."/>
            <person name="Otte J."/>
            <person name="Skaloud P."/>
            <person name="Haon M."/>
            <person name="Grisel S."/>
            <person name="Petersen M."/>
            <person name="Berrin J.G."/>
            <person name="Delaux P.M."/>
            <person name="Dal Grande F."/>
            <person name="Keller J."/>
        </authorList>
    </citation>
    <scope>NUCLEOTIDE SEQUENCE [LARGE SCALE GENOMIC DNA]</scope>
    <source>
        <strain evidence="11 12">SAG 2036</strain>
    </source>
</reference>
<dbReference type="PROSITE" id="PS50110">
    <property type="entry name" value="RESPONSE_REGULATORY"/>
    <property type="match status" value="1"/>
</dbReference>
<comment type="caution">
    <text evidence="11">The sequence shown here is derived from an EMBL/GenBank/DDBJ whole genome shotgun (WGS) entry which is preliminary data.</text>
</comment>
<dbReference type="GO" id="GO:0048511">
    <property type="term" value="P:rhythmic process"/>
    <property type="evidence" value="ECO:0007669"/>
    <property type="project" value="UniProtKB-KW"/>
</dbReference>